<feature type="transmembrane region" description="Helical" evidence="6">
    <location>
        <begin position="132"/>
        <end position="150"/>
    </location>
</feature>
<protein>
    <submittedName>
        <fullName evidence="7">ABC transporter permease</fullName>
    </submittedName>
</protein>
<feature type="transmembrane region" description="Helical" evidence="6">
    <location>
        <begin position="55"/>
        <end position="75"/>
    </location>
</feature>
<dbReference type="EMBL" id="SJDU01000289">
    <property type="protein sequence ID" value="TKZ32038.1"/>
    <property type="molecule type" value="Genomic_DNA"/>
</dbReference>
<dbReference type="PANTHER" id="PTHR30294:SF29">
    <property type="entry name" value="MULTIDRUG ABC TRANSPORTER PERMEASE YBHS-RELATED"/>
    <property type="match status" value="1"/>
</dbReference>
<dbReference type="RefSeq" id="WP_137998915.1">
    <property type="nucleotide sequence ID" value="NZ_SJDU01000289.1"/>
</dbReference>
<keyword evidence="2" id="KW-1003">Cell membrane</keyword>
<feature type="transmembrane region" description="Helical" evidence="6">
    <location>
        <begin position="81"/>
        <end position="99"/>
    </location>
</feature>
<comment type="subcellular location">
    <subcellularLocation>
        <location evidence="1">Cell membrane</location>
        <topology evidence="1">Multi-pass membrane protein</topology>
    </subcellularLocation>
</comment>
<gene>
    <name evidence="7" type="ORF">EZH24_09500</name>
</gene>
<evidence type="ECO:0000256" key="2">
    <source>
        <dbReference type="ARBA" id="ARBA00022475"/>
    </source>
</evidence>
<evidence type="ECO:0000256" key="3">
    <source>
        <dbReference type="ARBA" id="ARBA00022692"/>
    </source>
</evidence>
<evidence type="ECO:0000313" key="8">
    <source>
        <dbReference type="Proteomes" id="UP000310168"/>
    </source>
</evidence>
<organism evidence="7 8">
    <name type="scientific">Brachyspira catarrhinii</name>
    <dbReference type="NCBI Taxonomy" id="2528966"/>
    <lineage>
        <taxon>Bacteria</taxon>
        <taxon>Pseudomonadati</taxon>
        <taxon>Spirochaetota</taxon>
        <taxon>Spirochaetia</taxon>
        <taxon>Brachyspirales</taxon>
        <taxon>Brachyspiraceae</taxon>
        <taxon>Brachyspira</taxon>
    </lineage>
</organism>
<dbReference type="Proteomes" id="UP000310168">
    <property type="component" value="Unassembled WGS sequence"/>
</dbReference>
<proteinExistence type="predicted"/>
<keyword evidence="3 6" id="KW-0812">Transmembrane</keyword>
<name>A0ABY2TR35_9SPIR</name>
<sequence>FELIMTSPITSLQYVIGKYLSVLVVYASLLIMTFVYPILLMVFGKPDMGVIFSGYLGLFLLGTAILGLGLIATSISKSQLVAAILGVSMGIFAYIINWLSEMFTGASRLLNAISITTYFSDFTKGMIDIQNVIFFLIWAIACISISTMFVESYKWQ</sequence>
<reference evidence="7 8" key="1">
    <citation type="journal article" date="2019" name="Anaerobe">
        <title>Brachyspira catarrhinii sp. nov., an anaerobic intestinal spirochaete isolated from vervet monkeys may have been misidentified as Brachyspira aalborgi in previous studies.</title>
        <authorList>
            <person name="Phillips N.D."/>
            <person name="La T."/>
            <person name="Hampson D.J."/>
        </authorList>
    </citation>
    <scope>NUCLEOTIDE SEQUENCE [LARGE SCALE GENOMIC DNA]</scope>
    <source>
        <strain evidence="7 8">Z12</strain>
    </source>
</reference>
<keyword evidence="8" id="KW-1185">Reference proteome</keyword>
<feature type="transmembrane region" description="Helical" evidence="6">
    <location>
        <begin position="20"/>
        <end position="43"/>
    </location>
</feature>
<dbReference type="PANTHER" id="PTHR30294">
    <property type="entry name" value="MEMBRANE COMPONENT OF ABC TRANSPORTER YHHJ-RELATED"/>
    <property type="match status" value="1"/>
</dbReference>
<dbReference type="InterPro" id="IPR051449">
    <property type="entry name" value="ABC-2_transporter_component"/>
</dbReference>
<feature type="non-terminal residue" evidence="7">
    <location>
        <position position="1"/>
    </location>
</feature>
<comment type="caution">
    <text evidence="7">The sequence shown here is derived from an EMBL/GenBank/DDBJ whole genome shotgun (WGS) entry which is preliminary data.</text>
</comment>
<evidence type="ECO:0000256" key="4">
    <source>
        <dbReference type="ARBA" id="ARBA00022989"/>
    </source>
</evidence>
<accession>A0ABY2TR35</accession>
<evidence type="ECO:0000256" key="5">
    <source>
        <dbReference type="ARBA" id="ARBA00023136"/>
    </source>
</evidence>
<keyword evidence="5 6" id="KW-0472">Membrane</keyword>
<evidence type="ECO:0000313" key="7">
    <source>
        <dbReference type="EMBL" id="TKZ32038.1"/>
    </source>
</evidence>
<evidence type="ECO:0000256" key="6">
    <source>
        <dbReference type="SAM" id="Phobius"/>
    </source>
</evidence>
<evidence type="ECO:0000256" key="1">
    <source>
        <dbReference type="ARBA" id="ARBA00004651"/>
    </source>
</evidence>
<keyword evidence="4 6" id="KW-1133">Transmembrane helix</keyword>